<dbReference type="GO" id="GO:0030246">
    <property type="term" value="F:carbohydrate binding"/>
    <property type="evidence" value="ECO:0007669"/>
    <property type="project" value="UniProtKB-ARBA"/>
</dbReference>
<dbReference type="STRING" id="1231391.GCA_000308195_03220"/>
<gene>
    <name evidence="6" type="ORF">C7440_0711</name>
</gene>
<dbReference type="PANTHER" id="PTHR46847:SF1">
    <property type="entry name" value="D-ALLOSE-BINDING PERIPLASMIC PROTEIN-RELATED"/>
    <property type="match status" value="1"/>
</dbReference>
<dbReference type="InterPro" id="IPR028082">
    <property type="entry name" value="Peripla_BP_I"/>
</dbReference>
<dbReference type="Proteomes" id="UP000246145">
    <property type="component" value="Unassembled WGS sequence"/>
</dbReference>
<comment type="similarity">
    <text evidence="2">Belongs to the bacterial solute-binding protein 2 family.</text>
</comment>
<dbReference type="PANTHER" id="PTHR46847">
    <property type="entry name" value="D-ALLOSE-BINDING PERIPLASMIC PROTEIN-RELATED"/>
    <property type="match status" value="1"/>
</dbReference>
<evidence type="ECO:0000313" key="6">
    <source>
        <dbReference type="EMBL" id="PVY68316.1"/>
    </source>
</evidence>
<organism evidence="6 7">
    <name type="scientific">Pusillimonas noertemannii</name>
    <dbReference type="NCBI Taxonomy" id="305977"/>
    <lineage>
        <taxon>Bacteria</taxon>
        <taxon>Pseudomonadati</taxon>
        <taxon>Pseudomonadota</taxon>
        <taxon>Betaproteobacteria</taxon>
        <taxon>Burkholderiales</taxon>
        <taxon>Alcaligenaceae</taxon>
        <taxon>Pusillimonas</taxon>
    </lineage>
</organism>
<dbReference type="Pfam" id="PF13407">
    <property type="entry name" value="Peripla_BP_4"/>
    <property type="match status" value="1"/>
</dbReference>
<feature type="chain" id="PRO_5015415657" evidence="4">
    <location>
        <begin position="32"/>
        <end position="333"/>
    </location>
</feature>
<dbReference type="AlphaFoldDB" id="A0A2U1CR04"/>
<proteinExistence type="inferred from homology"/>
<keyword evidence="3 4" id="KW-0732">Signal</keyword>
<dbReference type="InterPro" id="IPR025997">
    <property type="entry name" value="SBP_2_dom"/>
</dbReference>
<dbReference type="RefSeq" id="WP_116517501.1">
    <property type="nucleotide sequence ID" value="NZ_JACCEX010000001.1"/>
</dbReference>
<dbReference type="GO" id="GO:0030313">
    <property type="term" value="C:cell envelope"/>
    <property type="evidence" value="ECO:0007669"/>
    <property type="project" value="UniProtKB-SubCell"/>
</dbReference>
<accession>A0A2U1CR04</accession>
<sequence>MKRIRKSVASRLLGGLCFAAVVGTAMNTAAAQPSLEGKRLAYLTATTSNPFIAALAKTIQEQSEKRGMSATVLTSPYDAALQSQQVSDAIAQGYDALLITPISERAIVPALTAAKAAKVPVFVVNSPIADGHDALFESFIGEDHSVLGRLTGEALAQVLKSRKNPSVALITGSLAEGVAPRRLEGFKKAIEAHPEIKIVATEDAKWDTAASERIAGQLFARFAAQGGLDAIYAMADNMAHGTILAAKAAGVPLGTKDGELVVVSSNCMKFGIDHIRAGEQYSTATQMPARTGTEAVATAAAFLQGKPVEKHHYLEMAAITKENLDEFADACTF</sequence>
<evidence type="ECO:0000256" key="3">
    <source>
        <dbReference type="ARBA" id="ARBA00022729"/>
    </source>
</evidence>
<name>A0A2U1CR04_9BURK</name>
<dbReference type="EMBL" id="QEKO01000001">
    <property type="protein sequence ID" value="PVY68316.1"/>
    <property type="molecule type" value="Genomic_DNA"/>
</dbReference>
<keyword evidence="7" id="KW-1185">Reference proteome</keyword>
<evidence type="ECO:0000256" key="1">
    <source>
        <dbReference type="ARBA" id="ARBA00004196"/>
    </source>
</evidence>
<protein>
    <submittedName>
        <fullName evidence="6">Monosaccharide ABC transporter substrate-binding protein (CUT2 family)</fullName>
    </submittedName>
</protein>
<evidence type="ECO:0000259" key="5">
    <source>
        <dbReference type="Pfam" id="PF13407"/>
    </source>
</evidence>
<comment type="subcellular location">
    <subcellularLocation>
        <location evidence="1">Cell envelope</location>
    </subcellularLocation>
</comment>
<evidence type="ECO:0000256" key="2">
    <source>
        <dbReference type="ARBA" id="ARBA00007639"/>
    </source>
</evidence>
<dbReference type="SUPFAM" id="SSF53822">
    <property type="entry name" value="Periplasmic binding protein-like I"/>
    <property type="match status" value="1"/>
</dbReference>
<dbReference type="OrthoDB" id="250606at2"/>
<dbReference type="CDD" id="cd01536">
    <property type="entry name" value="PBP1_ABC_sugar_binding-like"/>
    <property type="match status" value="1"/>
</dbReference>
<comment type="caution">
    <text evidence="6">The sequence shown here is derived from an EMBL/GenBank/DDBJ whole genome shotgun (WGS) entry which is preliminary data.</text>
</comment>
<feature type="domain" description="Periplasmic binding protein" evidence="5">
    <location>
        <begin position="41"/>
        <end position="306"/>
    </location>
</feature>
<dbReference type="Gene3D" id="3.40.50.2300">
    <property type="match status" value="2"/>
</dbReference>
<evidence type="ECO:0000256" key="4">
    <source>
        <dbReference type="SAM" id="SignalP"/>
    </source>
</evidence>
<evidence type="ECO:0000313" key="7">
    <source>
        <dbReference type="Proteomes" id="UP000246145"/>
    </source>
</evidence>
<reference evidence="6 7" key="1">
    <citation type="submission" date="2018-04" db="EMBL/GenBank/DDBJ databases">
        <title>Genomic Encyclopedia of Type Strains, Phase IV (KMG-IV): sequencing the most valuable type-strain genomes for metagenomic binning, comparative biology and taxonomic classification.</title>
        <authorList>
            <person name="Goeker M."/>
        </authorList>
    </citation>
    <scope>NUCLEOTIDE SEQUENCE [LARGE SCALE GENOMIC DNA]</scope>
    <source>
        <strain evidence="6 7">DSM 10065</strain>
    </source>
</reference>
<feature type="signal peptide" evidence="4">
    <location>
        <begin position="1"/>
        <end position="31"/>
    </location>
</feature>